<sequence length="123" mass="14533">MNLKYFAHLCGYSAIVAIDVFIIKQPSNTRRVKNCLKSAERCQEQMELSRDVESFARRCTSVLDRLHIEVIAKQDERTQRPKRQQRPEQNEQRQEQSEWYATGNNIGVVDRLYGWSFSDFAEF</sequence>
<feature type="region of interest" description="Disordered" evidence="1">
    <location>
        <begin position="74"/>
        <end position="99"/>
    </location>
</feature>
<dbReference type="AlphaFoldDB" id="A0A2J6PRJ4"/>
<proteinExistence type="predicted"/>
<dbReference type="EMBL" id="KZ613505">
    <property type="protein sequence ID" value="PMD16556.1"/>
    <property type="molecule type" value="Genomic_DNA"/>
</dbReference>
<name>A0A2J6PRJ4_9HELO</name>
<evidence type="ECO:0000256" key="1">
    <source>
        <dbReference type="SAM" id="MobiDB-lite"/>
    </source>
</evidence>
<protein>
    <submittedName>
        <fullName evidence="3">Uncharacterized protein</fullName>
    </submittedName>
</protein>
<feature type="compositionally biased region" description="Basic and acidic residues" evidence="1">
    <location>
        <begin position="74"/>
        <end position="96"/>
    </location>
</feature>
<dbReference type="Proteomes" id="UP000235672">
    <property type="component" value="Unassembled WGS sequence"/>
</dbReference>
<evidence type="ECO:0000313" key="3">
    <source>
        <dbReference type="EMBL" id="PMD16556.1"/>
    </source>
</evidence>
<keyword evidence="4" id="KW-1185">Reference proteome</keyword>
<evidence type="ECO:0000313" key="4">
    <source>
        <dbReference type="Proteomes" id="UP000235672"/>
    </source>
</evidence>
<dbReference type="OrthoDB" id="2579025at2759"/>
<gene>
    <name evidence="3" type="ORF">NA56DRAFT_708782</name>
</gene>
<organism evidence="3 4">
    <name type="scientific">Hyaloscypha hepaticicola</name>
    <dbReference type="NCBI Taxonomy" id="2082293"/>
    <lineage>
        <taxon>Eukaryota</taxon>
        <taxon>Fungi</taxon>
        <taxon>Dikarya</taxon>
        <taxon>Ascomycota</taxon>
        <taxon>Pezizomycotina</taxon>
        <taxon>Leotiomycetes</taxon>
        <taxon>Helotiales</taxon>
        <taxon>Hyaloscyphaceae</taxon>
        <taxon>Hyaloscypha</taxon>
    </lineage>
</organism>
<feature type="transmembrane region" description="Helical" evidence="2">
    <location>
        <begin position="6"/>
        <end position="23"/>
    </location>
</feature>
<evidence type="ECO:0000256" key="2">
    <source>
        <dbReference type="SAM" id="Phobius"/>
    </source>
</evidence>
<accession>A0A2J6PRJ4</accession>
<keyword evidence="2" id="KW-0472">Membrane</keyword>
<reference evidence="3 4" key="1">
    <citation type="submission" date="2016-05" db="EMBL/GenBank/DDBJ databases">
        <title>A degradative enzymes factory behind the ericoid mycorrhizal symbiosis.</title>
        <authorList>
            <consortium name="DOE Joint Genome Institute"/>
            <person name="Martino E."/>
            <person name="Morin E."/>
            <person name="Grelet G."/>
            <person name="Kuo A."/>
            <person name="Kohler A."/>
            <person name="Daghino S."/>
            <person name="Barry K."/>
            <person name="Choi C."/>
            <person name="Cichocki N."/>
            <person name="Clum A."/>
            <person name="Copeland A."/>
            <person name="Hainaut M."/>
            <person name="Haridas S."/>
            <person name="Labutti K."/>
            <person name="Lindquist E."/>
            <person name="Lipzen A."/>
            <person name="Khouja H.-R."/>
            <person name="Murat C."/>
            <person name="Ohm R."/>
            <person name="Olson A."/>
            <person name="Spatafora J."/>
            <person name="Veneault-Fourrey C."/>
            <person name="Henrissat B."/>
            <person name="Grigoriev I."/>
            <person name="Martin F."/>
            <person name="Perotto S."/>
        </authorList>
    </citation>
    <scope>NUCLEOTIDE SEQUENCE [LARGE SCALE GENOMIC DNA]</scope>
    <source>
        <strain evidence="3 4">UAMH 7357</strain>
    </source>
</reference>
<keyword evidence="2" id="KW-0812">Transmembrane</keyword>
<keyword evidence="2" id="KW-1133">Transmembrane helix</keyword>